<sequence>MAVINIRKAKREGARLVIGLAGISGSGKTRTALELAYGMSNFSASKIGFLDTENRRGSLYADCLKNEKGEVQEFFIGDLEPPFSPERYAEAIRQFADFGVEVLVIDSTSHEYEGIGGVLEMREPLPGQKGKRDNFAKAAHKKFMNTMLQSNMHVICCTRAREKVILEKDGGKTVYIPQGIQPICEKNFMFEMTASVMMYDGGKQRQVLKSGDGLEEIFGTAGEWQEGYLTSQHGKQIRDWVDGAKQLDPKVEEWRNRLRNVTERGEAYTLECWGKTPAKYQKALGEEFKQSLLESARAYDKQAVDTSEDAQTVDDLNAQVMGQQ</sequence>
<reference evidence="1 2" key="2">
    <citation type="submission" date="2016-07" db="EMBL/GenBank/DDBJ databases">
        <title>Whole genome sequeicing and characterization of Enterobacter phage Arya isolated from the termite gut.</title>
        <authorList>
            <person name="Tikhe C."/>
            <person name="Husseneder C."/>
        </authorList>
    </citation>
    <scope>NUCLEOTIDE SEQUENCE [LARGE SCALE GENOMIC DNA]</scope>
</reference>
<keyword evidence="2" id="KW-1185">Reference proteome</keyword>
<dbReference type="Pfam" id="PF13479">
    <property type="entry name" value="AAA_24"/>
    <property type="match status" value="1"/>
</dbReference>
<dbReference type="SUPFAM" id="SSF52540">
    <property type="entry name" value="P-loop containing nucleoside triphosphate hydrolases"/>
    <property type="match status" value="1"/>
</dbReference>
<protein>
    <submittedName>
        <fullName evidence="1">Uncharacterized protein</fullName>
    </submittedName>
</protein>
<evidence type="ECO:0000313" key="2">
    <source>
        <dbReference type="Proteomes" id="UP000201689"/>
    </source>
</evidence>
<evidence type="ECO:0000313" key="1">
    <source>
        <dbReference type="EMBL" id="ANN86148.1"/>
    </source>
</evidence>
<dbReference type="RefSeq" id="YP_009284304.1">
    <property type="nucleotide sequence ID" value="NC_031048.1"/>
</dbReference>
<dbReference type="KEGG" id="vg:29064947"/>
<dbReference type="EMBL" id="KX231828">
    <property type="protein sequence ID" value="ANN86148.1"/>
    <property type="molecule type" value="Genomic_DNA"/>
</dbReference>
<organism evidence="1 2">
    <name type="scientific">Enterobacter phage Arya</name>
    <dbReference type="NCBI Taxonomy" id="1864622"/>
    <lineage>
        <taxon>Viruses</taxon>
        <taxon>Duplodnaviria</taxon>
        <taxon>Heunggongvirae</taxon>
        <taxon>Uroviricota</taxon>
        <taxon>Caudoviricetes</taxon>
        <taxon>Iiscvirinae</taxon>
        <taxon>Aryavirus</taxon>
        <taxon>Aryavirus arya</taxon>
    </lineage>
</organism>
<dbReference type="OrthoDB" id="3981at10239"/>
<accession>A0A193GYE2</accession>
<proteinExistence type="predicted"/>
<dbReference type="InterPro" id="IPR027417">
    <property type="entry name" value="P-loop_NTPase"/>
</dbReference>
<dbReference type="Proteomes" id="UP000201689">
    <property type="component" value="Segment"/>
</dbReference>
<gene>
    <name evidence="1" type="ORF">BI096_gp57</name>
</gene>
<dbReference type="GeneID" id="29064947"/>
<name>A0A193GYE2_9CAUD</name>
<reference evidence="1 2" key="1">
    <citation type="submission" date="2016-05" db="EMBL/GenBank/DDBJ databases">
        <authorList>
            <person name="Lavstsen T."/>
            <person name="Jespersen J.S."/>
        </authorList>
    </citation>
    <scope>NUCLEOTIDE SEQUENCE [LARGE SCALE GENOMIC DNA]</scope>
</reference>
<dbReference type="Gene3D" id="3.40.50.300">
    <property type="entry name" value="P-loop containing nucleotide triphosphate hydrolases"/>
    <property type="match status" value="1"/>
</dbReference>